<accession>A0A6M0RDV5</accession>
<proteinExistence type="predicted"/>
<feature type="transmembrane region" description="Helical" evidence="6">
    <location>
        <begin position="78"/>
        <end position="99"/>
    </location>
</feature>
<feature type="transmembrane region" description="Helical" evidence="6">
    <location>
        <begin position="307"/>
        <end position="332"/>
    </location>
</feature>
<dbReference type="PROSITE" id="PS50850">
    <property type="entry name" value="MFS"/>
    <property type="match status" value="1"/>
</dbReference>
<feature type="transmembrane region" description="Helical" evidence="6">
    <location>
        <begin position="105"/>
        <end position="128"/>
    </location>
</feature>
<reference evidence="8 9" key="1">
    <citation type="journal article" date="2020" name="Microb. Ecol.">
        <title>Ecogenomics of the Marine Benthic Filamentous Cyanobacterium Adonisia.</title>
        <authorList>
            <person name="Walter J.M."/>
            <person name="Coutinho F.H."/>
            <person name="Leomil L."/>
            <person name="Hargreaves P.I."/>
            <person name="Campeao M.E."/>
            <person name="Vieira V.V."/>
            <person name="Silva B.S."/>
            <person name="Fistarol G.O."/>
            <person name="Salomon P.S."/>
            <person name="Sawabe T."/>
            <person name="Mino S."/>
            <person name="Hosokawa M."/>
            <person name="Miyashita H."/>
            <person name="Maruyama F."/>
            <person name="van Verk M.C."/>
            <person name="Dutilh B.E."/>
            <person name="Thompson C.C."/>
            <person name="Thompson F.L."/>
        </authorList>
    </citation>
    <scope>NUCLEOTIDE SEQUENCE [LARGE SCALE GENOMIC DNA]</scope>
    <source>
        <strain evidence="8 9">CCMR0081</strain>
    </source>
</reference>
<dbReference type="SUPFAM" id="SSF103473">
    <property type="entry name" value="MFS general substrate transporter"/>
    <property type="match status" value="1"/>
</dbReference>
<evidence type="ECO:0000313" key="8">
    <source>
        <dbReference type="EMBL" id="NEZ54396.1"/>
    </source>
</evidence>
<feature type="domain" description="Major facilitator superfamily (MFS) profile" evidence="7">
    <location>
        <begin position="9"/>
        <end position="397"/>
    </location>
</feature>
<evidence type="ECO:0000256" key="5">
    <source>
        <dbReference type="ARBA" id="ARBA00023136"/>
    </source>
</evidence>
<comment type="subcellular location">
    <subcellularLocation>
        <location evidence="1">Cell membrane</location>
        <topology evidence="1">Multi-pass membrane protein</topology>
    </subcellularLocation>
</comment>
<feature type="transmembrane region" description="Helical" evidence="6">
    <location>
        <begin position="252"/>
        <end position="274"/>
    </location>
</feature>
<evidence type="ECO:0000256" key="4">
    <source>
        <dbReference type="ARBA" id="ARBA00022989"/>
    </source>
</evidence>
<feature type="transmembrane region" description="Helical" evidence="6">
    <location>
        <begin position="40"/>
        <end position="57"/>
    </location>
</feature>
<dbReference type="InterPro" id="IPR036259">
    <property type="entry name" value="MFS_trans_sf"/>
</dbReference>
<evidence type="ECO:0000313" key="9">
    <source>
        <dbReference type="Proteomes" id="UP000481033"/>
    </source>
</evidence>
<evidence type="ECO:0000256" key="3">
    <source>
        <dbReference type="ARBA" id="ARBA00022692"/>
    </source>
</evidence>
<dbReference type="PANTHER" id="PTHR12778:SF10">
    <property type="entry name" value="MAJOR FACILITATOR SUPERFAMILY DOMAIN-CONTAINING PROTEIN 3"/>
    <property type="match status" value="1"/>
</dbReference>
<feature type="transmembrane region" description="Helical" evidence="6">
    <location>
        <begin position="344"/>
        <end position="363"/>
    </location>
</feature>
<dbReference type="GO" id="GO:0005886">
    <property type="term" value="C:plasma membrane"/>
    <property type="evidence" value="ECO:0007669"/>
    <property type="project" value="UniProtKB-SubCell"/>
</dbReference>
<feature type="transmembrane region" description="Helical" evidence="6">
    <location>
        <begin position="149"/>
        <end position="166"/>
    </location>
</feature>
<feature type="transmembrane region" description="Helical" evidence="6">
    <location>
        <begin position="214"/>
        <end position="232"/>
    </location>
</feature>
<dbReference type="Pfam" id="PF07690">
    <property type="entry name" value="MFS_1"/>
    <property type="match status" value="1"/>
</dbReference>
<dbReference type="Gene3D" id="1.20.1250.20">
    <property type="entry name" value="MFS general substrate transporter like domains"/>
    <property type="match status" value="2"/>
</dbReference>
<evidence type="ECO:0000256" key="2">
    <source>
        <dbReference type="ARBA" id="ARBA00022448"/>
    </source>
</evidence>
<dbReference type="InterPro" id="IPR020846">
    <property type="entry name" value="MFS_dom"/>
</dbReference>
<dbReference type="InterPro" id="IPR011701">
    <property type="entry name" value="MFS"/>
</dbReference>
<organism evidence="8 9">
    <name type="scientific">Adonisia turfae CCMR0081</name>
    <dbReference type="NCBI Taxonomy" id="2292702"/>
    <lineage>
        <taxon>Bacteria</taxon>
        <taxon>Bacillati</taxon>
        <taxon>Cyanobacteriota</taxon>
        <taxon>Adonisia</taxon>
        <taxon>Adonisia turfae</taxon>
    </lineage>
</organism>
<protein>
    <submittedName>
        <fullName evidence="8">MFS transporter</fullName>
    </submittedName>
</protein>
<evidence type="ECO:0000259" key="7">
    <source>
        <dbReference type="PROSITE" id="PS50850"/>
    </source>
</evidence>
<dbReference type="AlphaFoldDB" id="A0A6M0RDV5"/>
<keyword evidence="9" id="KW-1185">Reference proteome</keyword>
<comment type="caution">
    <text evidence="8">The sequence shown here is derived from an EMBL/GenBank/DDBJ whole genome shotgun (WGS) entry which is preliminary data.</text>
</comment>
<sequence length="397" mass="43349">MNSHRRGRKLLLLSSLYISQYIPLMFFVQALPVFMRQQGVSLEFIGLVYLLALPLLLKVFWSPLIDRYGHTRWGHYRFWIVTFQLLLAGVAALCAFVSFQTNFMLLFGLLMLMATLAASQDIATDALAVRLLTPTERGWGNGIQMTGNYLGAMLGGGAMLVLLNQWGWRHSLLALALIIVVALFPILQYREHSSKVAHKAPIWMDLANFYRRPGVWRWLMLLTLYLIGGTMADSMFRPLLVDIGLSLADIGWLLGVVGNGASIAGAVISGLLVVPMGRKRSLIFFGGVQMIAILTYLLPASGISHQLVLHFVTIVTGFASGATFTVSSTVMMDKSQLAAPGTDYTAQTSIVYLGSFMAAGMSGVVASAIGYQGVFGVGVAVAFLTILLMRRTLTLAQ</sequence>
<evidence type="ECO:0000256" key="1">
    <source>
        <dbReference type="ARBA" id="ARBA00004651"/>
    </source>
</evidence>
<evidence type="ECO:0000256" key="6">
    <source>
        <dbReference type="SAM" id="Phobius"/>
    </source>
</evidence>
<dbReference type="PANTHER" id="PTHR12778">
    <property type="entry name" value="SOLUTE CARRIER FAMILY 33 ACETYL-COA TRANSPORTER -RELATED"/>
    <property type="match status" value="1"/>
</dbReference>
<keyword evidence="3 6" id="KW-0812">Transmembrane</keyword>
<keyword evidence="5 6" id="KW-0472">Membrane</keyword>
<keyword evidence="4 6" id="KW-1133">Transmembrane helix</keyword>
<feature type="transmembrane region" description="Helical" evidence="6">
    <location>
        <begin position="369"/>
        <end position="389"/>
    </location>
</feature>
<dbReference type="CDD" id="cd17485">
    <property type="entry name" value="MFS_MFSD3"/>
    <property type="match status" value="1"/>
</dbReference>
<dbReference type="Proteomes" id="UP000481033">
    <property type="component" value="Unassembled WGS sequence"/>
</dbReference>
<dbReference type="RefSeq" id="WP_163695962.1">
    <property type="nucleotide sequence ID" value="NZ_QXHD01000003.1"/>
</dbReference>
<keyword evidence="2" id="KW-0813">Transport</keyword>
<feature type="transmembrane region" description="Helical" evidence="6">
    <location>
        <begin position="281"/>
        <end position="301"/>
    </location>
</feature>
<dbReference type="InterPro" id="IPR004752">
    <property type="entry name" value="AmpG_permease/AT-1"/>
</dbReference>
<dbReference type="EMBL" id="QXHD01000003">
    <property type="protein sequence ID" value="NEZ54396.1"/>
    <property type="molecule type" value="Genomic_DNA"/>
</dbReference>
<feature type="transmembrane region" description="Helical" evidence="6">
    <location>
        <begin position="172"/>
        <end position="189"/>
    </location>
</feature>
<dbReference type="GO" id="GO:0022857">
    <property type="term" value="F:transmembrane transporter activity"/>
    <property type="evidence" value="ECO:0007669"/>
    <property type="project" value="InterPro"/>
</dbReference>
<name>A0A6M0RDV5_9CYAN</name>
<gene>
    <name evidence="8" type="ORF">DXZ20_01515</name>
</gene>